<name>A0A6C0HD90_9ZZZZ</name>
<proteinExistence type="predicted"/>
<dbReference type="EMBL" id="MN739931">
    <property type="protein sequence ID" value="QHT78414.1"/>
    <property type="molecule type" value="Genomic_DNA"/>
</dbReference>
<evidence type="ECO:0000313" key="1">
    <source>
        <dbReference type="EMBL" id="QHT78414.1"/>
    </source>
</evidence>
<accession>A0A6C0HD90</accession>
<organism evidence="1">
    <name type="scientific">viral metagenome</name>
    <dbReference type="NCBI Taxonomy" id="1070528"/>
    <lineage>
        <taxon>unclassified sequences</taxon>
        <taxon>metagenomes</taxon>
        <taxon>organismal metagenomes</taxon>
    </lineage>
</organism>
<sequence length="205" mass="24300">MPDIARYYDDSISVDSSSFATNRRFNIVLCELHNPAIHGFDDNSDPEVAGHYLIHSKYDNIIYDGILYDYDSDNSETDETSDNIYDVIHNYKMHIEYNIIPSSHRTRHPFIRNYKEIVSNENYIKPEIAECLYLSGEECVAILKTFWLRLVQRAWKRVFAERKQIYARRMRPDSLRHREIMGKWPTNCNKLPGIRGMLFKKPKML</sequence>
<dbReference type="AlphaFoldDB" id="A0A6C0HD90"/>
<reference evidence="1" key="1">
    <citation type="journal article" date="2020" name="Nature">
        <title>Giant virus diversity and host interactions through global metagenomics.</title>
        <authorList>
            <person name="Schulz F."/>
            <person name="Roux S."/>
            <person name="Paez-Espino D."/>
            <person name="Jungbluth S."/>
            <person name="Walsh D.A."/>
            <person name="Denef V.J."/>
            <person name="McMahon K.D."/>
            <person name="Konstantinidis K.T."/>
            <person name="Eloe-Fadrosh E.A."/>
            <person name="Kyrpides N.C."/>
            <person name="Woyke T."/>
        </authorList>
    </citation>
    <scope>NUCLEOTIDE SEQUENCE</scope>
    <source>
        <strain evidence="1">GVMAG-M-3300023179-91</strain>
    </source>
</reference>
<protein>
    <submittedName>
        <fullName evidence="1">Uncharacterized protein</fullName>
    </submittedName>
</protein>